<proteinExistence type="predicted"/>
<dbReference type="EMBL" id="JAWWNJ010000042">
    <property type="protein sequence ID" value="KAK7019968.1"/>
    <property type="molecule type" value="Genomic_DNA"/>
</dbReference>
<dbReference type="Proteomes" id="UP001362999">
    <property type="component" value="Unassembled WGS sequence"/>
</dbReference>
<sequence length="274" mass="30444">MERCDDRHTQRHYCAITRPAHMRVPSTAYTRASGNAYSMRKRCSYPLLEKLEKCATSLSWQYNVPTTLHLPPPMYISCLALCSTQLDAILVRPQCFSPASSTQYLQPATAVPCFYARVSALDGCTTEVSSAPGGVGCVNRRHRRGRGLIGTLGMRYSDIEVYSQDDQTKVMTQNMPRLLARMNLDLTRGMRLRSTSSCSPRVHVRPPGHLTCISPSPPARTVHTPPTGRFLTVTLLLPFSLGFRPPSLIVPPTVAHLPLPRLRLPFGHSVVPTY</sequence>
<accession>A0AAW0B2N3</accession>
<protein>
    <submittedName>
        <fullName evidence="1">Uncharacterized protein</fullName>
    </submittedName>
</protein>
<evidence type="ECO:0000313" key="1">
    <source>
        <dbReference type="EMBL" id="KAK7019968.1"/>
    </source>
</evidence>
<dbReference type="AlphaFoldDB" id="A0AAW0B2N3"/>
<reference evidence="1 2" key="1">
    <citation type="journal article" date="2024" name="J Genomics">
        <title>Draft genome sequencing and assembly of Favolaschia claudopus CIRM-BRFM 2984 isolated from oak limbs.</title>
        <authorList>
            <person name="Navarro D."/>
            <person name="Drula E."/>
            <person name="Chaduli D."/>
            <person name="Cazenave R."/>
            <person name="Ahrendt S."/>
            <person name="Wang J."/>
            <person name="Lipzen A."/>
            <person name="Daum C."/>
            <person name="Barry K."/>
            <person name="Grigoriev I.V."/>
            <person name="Favel A."/>
            <person name="Rosso M.N."/>
            <person name="Martin F."/>
        </authorList>
    </citation>
    <scope>NUCLEOTIDE SEQUENCE [LARGE SCALE GENOMIC DNA]</scope>
    <source>
        <strain evidence="1 2">CIRM-BRFM 2984</strain>
    </source>
</reference>
<name>A0AAW0B2N3_9AGAR</name>
<comment type="caution">
    <text evidence="1">The sequence shown here is derived from an EMBL/GenBank/DDBJ whole genome shotgun (WGS) entry which is preliminary data.</text>
</comment>
<evidence type="ECO:0000313" key="2">
    <source>
        <dbReference type="Proteomes" id="UP001362999"/>
    </source>
</evidence>
<keyword evidence="2" id="KW-1185">Reference proteome</keyword>
<organism evidence="1 2">
    <name type="scientific">Favolaschia claudopus</name>
    <dbReference type="NCBI Taxonomy" id="2862362"/>
    <lineage>
        <taxon>Eukaryota</taxon>
        <taxon>Fungi</taxon>
        <taxon>Dikarya</taxon>
        <taxon>Basidiomycota</taxon>
        <taxon>Agaricomycotina</taxon>
        <taxon>Agaricomycetes</taxon>
        <taxon>Agaricomycetidae</taxon>
        <taxon>Agaricales</taxon>
        <taxon>Marasmiineae</taxon>
        <taxon>Mycenaceae</taxon>
        <taxon>Favolaschia</taxon>
    </lineage>
</organism>
<gene>
    <name evidence="1" type="ORF">R3P38DRAFT_1235027</name>
</gene>